<evidence type="ECO:0008006" key="3">
    <source>
        <dbReference type="Google" id="ProtNLM"/>
    </source>
</evidence>
<dbReference type="Proteomes" id="UP001163831">
    <property type="component" value="Chromosome"/>
</dbReference>
<accession>A0ABY6GH42</accession>
<evidence type="ECO:0000313" key="2">
    <source>
        <dbReference type="Proteomes" id="UP001163831"/>
    </source>
</evidence>
<dbReference type="Pfam" id="PF23899">
    <property type="entry name" value="SU10_portal"/>
    <property type="match status" value="1"/>
</dbReference>
<keyword evidence="2" id="KW-1185">Reference proteome</keyword>
<sequence>MPKLKRAEIAAIVQAGIDRIGGAGSAGRLSRERTDVKQFYDAQSPKQAHASSINYNSMNVYYGTESMKAQLLEVFSGNSRPVRFVPAPEENEATARFRTDYVTHVIFSQNPGFKIFQAIMTDGLLGRNGICKVWWESNYSTENYEIAKPTEEQIIGFLTKDPTARVVAVERGDEDGPLERVRFMCKRNRSQVRIAPLPPEEFGISPCAPSIDEADLVYHRQSLTRSDLIKQGYPRNIVDTLQADDGLEMATDPEFIQRFAATTDAVGTQFDSSSQYGKQRFTLYECYLELDVEGDGRTQLHKVDICGGQILDMEPVNRRPFIDFCPLPRSHDFWGVNYAALLIPTQRAQTHLARAIIDHAMITSNPRYMVANGGLTNPRELMENRLGGIVNVRNVMDSVAPLPQPSLNPFVFQTMAQISANGEEISGISSLSQGLNKDAISTQNSQAMIQDLITVSQTRQKIVARNFAEGFLRKLYSVVYRLVIENEEPNKLVQASNGAWQMTDFTQWPEDTEMVVSFALGYGEQAQEANKWMEIDQYLANPANGLQSLYPIEKRHFVLSRVLENKGIKDADSLILSPDKVPPPQPDPAAEADLQVKQADAKVKMANAEAATENIKLKQLQAHAEHEAAMAKLMHQQMKTDGDQQLKRDKLAHEIALDHAELALSEEALAKGEGFARVSPG</sequence>
<organism evidence="1 2">
    <name type="scientific">Candidatus Kirkpatrickella diaphorinae</name>
    <dbReference type="NCBI Taxonomy" id="2984322"/>
    <lineage>
        <taxon>Bacteria</taxon>
        <taxon>Pseudomonadati</taxon>
        <taxon>Pseudomonadota</taxon>
        <taxon>Alphaproteobacteria</taxon>
        <taxon>Acetobacterales</taxon>
        <taxon>Acetobacteraceae</taxon>
        <taxon>Candidatus Kirkpatrickella</taxon>
    </lineage>
</organism>
<reference evidence="1" key="1">
    <citation type="submission" date="2022-10" db="EMBL/GenBank/DDBJ databases">
        <title>Candidatus Kirkpatrella diaphorinas gen. nov., sp. nov., an uncultured endosymbiont identified in a population of Diaphorina citri from Hawaii.</title>
        <authorList>
            <person name="Henry E.M."/>
            <person name="Carlson C.R."/>
            <person name="Kuo Y.-W."/>
        </authorList>
    </citation>
    <scope>NUCLEOTIDE SEQUENCE</scope>
    <source>
        <strain evidence="1">CADCRV1</strain>
    </source>
</reference>
<proteinExistence type="predicted"/>
<evidence type="ECO:0000313" key="1">
    <source>
        <dbReference type="EMBL" id="UYH50564.1"/>
    </source>
</evidence>
<dbReference type="EMBL" id="CP107052">
    <property type="protein sequence ID" value="UYH50564.1"/>
    <property type="molecule type" value="Genomic_DNA"/>
</dbReference>
<protein>
    <recommendedName>
        <fullName evidence="3">Portal protein</fullName>
    </recommendedName>
</protein>
<dbReference type="RefSeq" id="WP_319806149.1">
    <property type="nucleotide sequence ID" value="NZ_CP107052.1"/>
</dbReference>
<dbReference type="InterPro" id="IPR056909">
    <property type="entry name" value="SU10_portal"/>
</dbReference>
<name>A0ABY6GH42_9PROT</name>
<gene>
    <name evidence="1" type="ORF">N5W20_05400</name>
</gene>